<reference evidence="12 13" key="1">
    <citation type="submission" date="2024-01" db="EMBL/GenBank/DDBJ databases">
        <title>A draft genome for the cacao thread blight pathogen Marasmiellus scandens.</title>
        <authorList>
            <person name="Baruah I.K."/>
            <person name="Leung J."/>
            <person name="Bukari Y."/>
            <person name="Amoako-Attah I."/>
            <person name="Meinhardt L.W."/>
            <person name="Bailey B.A."/>
            <person name="Cohen S.P."/>
        </authorList>
    </citation>
    <scope>NUCLEOTIDE SEQUENCE [LARGE SCALE GENOMIC DNA]</scope>
    <source>
        <strain evidence="12 13">GH-19</strain>
    </source>
</reference>
<keyword evidence="3 9" id="KW-0812">Transmembrane</keyword>
<dbReference type="SUPFAM" id="SSF52343">
    <property type="entry name" value="Ferredoxin reductase-like, C-terminal NADP-linked domain"/>
    <property type="match status" value="1"/>
</dbReference>
<feature type="transmembrane region" description="Helical" evidence="9">
    <location>
        <begin position="222"/>
        <end position="240"/>
    </location>
</feature>
<feature type="transmembrane region" description="Helical" evidence="9">
    <location>
        <begin position="145"/>
        <end position="170"/>
    </location>
</feature>
<evidence type="ECO:0000256" key="8">
    <source>
        <dbReference type="SAM" id="MobiDB-lite"/>
    </source>
</evidence>
<feature type="compositionally biased region" description="Low complexity" evidence="8">
    <location>
        <begin position="641"/>
        <end position="651"/>
    </location>
</feature>
<dbReference type="PANTHER" id="PTHR32361">
    <property type="entry name" value="FERRIC/CUPRIC REDUCTASE TRANSMEMBRANE COMPONENT"/>
    <property type="match status" value="1"/>
</dbReference>
<feature type="compositionally biased region" description="Polar residues" evidence="8">
    <location>
        <begin position="630"/>
        <end position="639"/>
    </location>
</feature>
<evidence type="ECO:0000313" key="12">
    <source>
        <dbReference type="EMBL" id="KAK7468573.1"/>
    </source>
</evidence>
<feature type="domain" description="Ferric oxidoreductase" evidence="10">
    <location>
        <begin position="145"/>
        <end position="289"/>
    </location>
</feature>
<evidence type="ECO:0000256" key="2">
    <source>
        <dbReference type="ARBA" id="ARBA00022448"/>
    </source>
</evidence>
<dbReference type="Proteomes" id="UP001498398">
    <property type="component" value="Unassembled WGS sequence"/>
</dbReference>
<gene>
    <name evidence="12" type="primary">FRP1_1</name>
    <name evidence="12" type="ORF">VKT23_003077</name>
</gene>
<comment type="caution">
    <text evidence="12">The sequence shown here is derived from an EMBL/GenBank/DDBJ whole genome shotgun (WGS) entry which is preliminary data.</text>
</comment>
<evidence type="ECO:0000313" key="13">
    <source>
        <dbReference type="Proteomes" id="UP001498398"/>
    </source>
</evidence>
<feature type="domain" description="Ferric reductase NAD binding" evidence="11">
    <location>
        <begin position="497"/>
        <end position="564"/>
    </location>
</feature>
<dbReference type="Pfam" id="PF01794">
    <property type="entry name" value="Ferric_reduct"/>
    <property type="match status" value="1"/>
</dbReference>
<protein>
    <submittedName>
        <fullName evidence="12">Ferric-chelate reductase Frp1</fullName>
    </submittedName>
</protein>
<comment type="subcellular location">
    <subcellularLocation>
        <location evidence="1">Membrane</location>
        <topology evidence="1">Multi-pass membrane protein</topology>
    </subcellularLocation>
</comment>
<evidence type="ECO:0000256" key="5">
    <source>
        <dbReference type="ARBA" id="ARBA00023002"/>
    </source>
</evidence>
<evidence type="ECO:0000256" key="7">
    <source>
        <dbReference type="ARBA" id="ARBA00023136"/>
    </source>
</evidence>
<dbReference type="SFLD" id="SFLDS00052">
    <property type="entry name" value="Ferric_Reductase_Domain"/>
    <property type="match status" value="1"/>
</dbReference>
<evidence type="ECO:0000256" key="3">
    <source>
        <dbReference type="ARBA" id="ARBA00022692"/>
    </source>
</evidence>
<feature type="transmembrane region" description="Helical" evidence="9">
    <location>
        <begin position="274"/>
        <end position="295"/>
    </location>
</feature>
<dbReference type="Pfam" id="PF08030">
    <property type="entry name" value="NAD_binding_6"/>
    <property type="match status" value="1"/>
</dbReference>
<organism evidence="12 13">
    <name type="scientific">Marasmiellus scandens</name>
    <dbReference type="NCBI Taxonomy" id="2682957"/>
    <lineage>
        <taxon>Eukaryota</taxon>
        <taxon>Fungi</taxon>
        <taxon>Dikarya</taxon>
        <taxon>Basidiomycota</taxon>
        <taxon>Agaricomycotina</taxon>
        <taxon>Agaricomycetes</taxon>
        <taxon>Agaricomycetidae</taxon>
        <taxon>Agaricales</taxon>
        <taxon>Marasmiineae</taxon>
        <taxon>Omphalotaceae</taxon>
        <taxon>Marasmiellus</taxon>
    </lineage>
</organism>
<keyword evidence="5" id="KW-0560">Oxidoreductase</keyword>
<accession>A0ABR1K0H8</accession>
<keyword evidence="6" id="KW-0406">Ion transport</keyword>
<keyword evidence="2" id="KW-0813">Transport</keyword>
<evidence type="ECO:0000256" key="9">
    <source>
        <dbReference type="SAM" id="Phobius"/>
    </source>
</evidence>
<evidence type="ECO:0000259" key="10">
    <source>
        <dbReference type="Pfam" id="PF01794"/>
    </source>
</evidence>
<dbReference type="Gene3D" id="3.40.50.80">
    <property type="entry name" value="Nucleotide-binding domain of ferredoxin-NADP reductase (FNR) module"/>
    <property type="match status" value="1"/>
</dbReference>
<dbReference type="EMBL" id="JBANRG010000003">
    <property type="protein sequence ID" value="KAK7468573.1"/>
    <property type="molecule type" value="Genomic_DNA"/>
</dbReference>
<dbReference type="InterPro" id="IPR051410">
    <property type="entry name" value="Ferric/Cupric_Reductase"/>
</dbReference>
<keyword evidence="4 9" id="KW-1133">Transmembrane helix</keyword>
<evidence type="ECO:0000259" key="11">
    <source>
        <dbReference type="Pfam" id="PF08030"/>
    </source>
</evidence>
<dbReference type="CDD" id="cd06186">
    <property type="entry name" value="NOX_Duox_like_FAD_NADP"/>
    <property type="match status" value="1"/>
</dbReference>
<sequence length="723" mass="78241">MTDHGTPPSIPTELQIYDSYAEDPKWQRKFSIIWATVVTGAIFFSLPHLLKSVRKGKAFVGFGGVREEWGLRLGEEKQSTVERRGPIVLPGKLAGMLSTISSTFRWTLPGLRLNLGQSILVVAYLVTVLLCVTTGAQLATNSNRAGFLAVAQLPPLYLFATKNSVLAFLLGPGQSYQTLSPYHRIAGFSTLILSFIHGSLWISSHLTWNIPILGQQKETSGVAAMACVGIFGVTSVRFMREGTVFKALARLAARLGVIRLASFFETLAGLSYEWFWVVHILVSCAFFITLCYHTIYVTPWIFPPLAFLGADIFMRMARLKMKDAQMWPVDDQMTIIQIPHATSGWIPGQHVRLRVFFGGGRVFESHPLTILNASANVSCLGLPNTDLGFDTNQGPGILLGARVSGDWTRALNEFAKAERLRHVAEAQTEFSSSPDHLSSDKEVGVCCATTPADVPQTSALELPQLGGTALSIWGLPIPALVSTDGPYGGSSIDLGEYETVLLMAGGSGVTFTLGMLDDLIGRVVAGRRQGEKTRKVEFVWCMKSFGSIDWFAPLLKAIALAAASTHPFTDTAVYLHISVYVTCLCSPDSVPDIPNMDVTVAPRPDVSKILRELIEPTGVSSDVENTLTSADEATNQRAHSPTDSISTVSSSEELKVPRDLEWGPHAVIPCRLPNIPLGGGIGICASGPESLTREVNNATSRLTITNGMGGLGRVGVHTEIFKI</sequence>
<evidence type="ECO:0000256" key="6">
    <source>
        <dbReference type="ARBA" id="ARBA00023065"/>
    </source>
</evidence>
<dbReference type="InterPro" id="IPR039261">
    <property type="entry name" value="FNR_nucleotide-bd"/>
</dbReference>
<feature type="region of interest" description="Disordered" evidence="8">
    <location>
        <begin position="630"/>
        <end position="651"/>
    </location>
</feature>
<feature type="transmembrane region" description="Helical" evidence="9">
    <location>
        <begin position="182"/>
        <end position="202"/>
    </location>
</feature>
<dbReference type="PANTHER" id="PTHR32361:SF9">
    <property type="entry name" value="FERRIC REDUCTASE TRANSMEMBRANE COMPONENT 3-RELATED"/>
    <property type="match status" value="1"/>
</dbReference>
<dbReference type="InterPro" id="IPR013130">
    <property type="entry name" value="Fe3_Rdtase_TM_dom"/>
</dbReference>
<name>A0ABR1K0H8_9AGAR</name>
<evidence type="ECO:0000256" key="4">
    <source>
        <dbReference type="ARBA" id="ARBA00022989"/>
    </source>
</evidence>
<proteinExistence type="predicted"/>
<feature type="transmembrane region" description="Helical" evidence="9">
    <location>
        <begin position="119"/>
        <end position="139"/>
    </location>
</feature>
<keyword evidence="13" id="KW-1185">Reference proteome</keyword>
<evidence type="ECO:0000256" key="1">
    <source>
        <dbReference type="ARBA" id="ARBA00004141"/>
    </source>
</evidence>
<dbReference type="InterPro" id="IPR013121">
    <property type="entry name" value="Fe_red_NAD-bd_6"/>
</dbReference>
<keyword evidence="7 9" id="KW-0472">Membrane</keyword>
<feature type="transmembrane region" description="Helical" evidence="9">
    <location>
        <begin position="32"/>
        <end position="50"/>
    </location>
</feature>